<feature type="domain" description="BTB" evidence="2">
    <location>
        <begin position="28"/>
        <end position="96"/>
    </location>
</feature>
<evidence type="ECO:0000313" key="4">
    <source>
        <dbReference type="Proteomes" id="UP000316079"/>
    </source>
</evidence>
<keyword evidence="4" id="KW-1185">Reference proteome</keyword>
<gene>
    <name evidence="3" type="ORF">DNTS_001665</name>
</gene>
<feature type="region of interest" description="Disordered" evidence="1">
    <location>
        <begin position="310"/>
        <end position="344"/>
    </location>
</feature>
<feature type="compositionally biased region" description="Polar residues" evidence="1">
    <location>
        <begin position="139"/>
        <end position="151"/>
    </location>
</feature>
<dbReference type="InterPro" id="IPR000210">
    <property type="entry name" value="BTB/POZ_dom"/>
</dbReference>
<dbReference type="PANTHER" id="PTHR47639:SF1">
    <property type="entry name" value="BTB_POZ DOMAIN-CONTAINING PROTEIN 18"/>
    <property type="match status" value="1"/>
</dbReference>
<dbReference type="Pfam" id="PF00651">
    <property type="entry name" value="BTB"/>
    <property type="match status" value="1"/>
</dbReference>
<dbReference type="GO" id="GO:0032968">
    <property type="term" value="P:positive regulation of transcription elongation by RNA polymerase II"/>
    <property type="evidence" value="ECO:0007669"/>
    <property type="project" value="InterPro"/>
</dbReference>
<organism evidence="3 4">
    <name type="scientific">Danionella cerebrum</name>
    <dbReference type="NCBI Taxonomy" id="2873325"/>
    <lineage>
        <taxon>Eukaryota</taxon>
        <taxon>Metazoa</taxon>
        <taxon>Chordata</taxon>
        <taxon>Craniata</taxon>
        <taxon>Vertebrata</taxon>
        <taxon>Euteleostomi</taxon>
        <taxon>Actinopterygii</taxon>
        <taxon>Neopterygii</taxon>
        <taxon>Teleostei</taxon>
        <taxon>Ostariophysi</taxon>
        <taxon>Cypriniformes</taxon>
        <taxon>Danionidae</taxon>
        <taxon>Danioninae</taxon>
        <taxon>Danionella</taxon>
    </lineage>
</organism>
<dbReference type="OrthoDB" id="1925334at2759"/>
<feature type="compositionally biased region" description="Acidic residues" evidence="1">
    <location>
        <begin position="812"/>
        <end position="826"/>
    </location>
</feature>
<protein>
    <recommendedName>
        <fullName evidence="2">BTB domain-containing protein</fullName>
    </recommendedName>
</protein>
<dbReference type="PROSITE" id="PS50097">
    <property type="entry name" value="BTB"/>
    <property type="match status" value="1"/>
</dbReference>
<evidence type="ECO:0000259" key="2">
    <source>
        <dbReference type="PROSITE" id="PS50097"/>
    </source>
</evidence>
<feature type="compositionally biased region" description="Basic and acidic residues" evidence="1">
    <location>
        <begin position="802"/>
        <end position="811"/>
    </location>
</feature>
<evidence type="ECO:0000313" key="3">
    <source>
        <dbReference type="EMBL" id="TRY89942.1"/>
    </source>
</evidence>
<reference evidence="3 4" key="1">
    <citation type="journal article" date="2019" name="Sci. Data">
        <title>Hybrid genome assembly and annotation of Danionella translucida.</title>
        <authorList>
            <person name="Kadobianskyi M."/>
            <person name="Schulze L."/>
            <person name="Schuelke M."/>
            <person name="Judkewitz B."/>
        </authorList>
    </citation>
    <scope>NUCLEOTIDE SEQUENCE [LARGE SCALE GENOMIC DNA]</scope>
    <source>
        <strain evidence="3 4">Bolton</strain>
    </source>
</reference>
<dbReference type="AlphaFoldDB" id="A0A553QJ39"/>
<accession>A0A553QJ39</accession>
<feature type="compositionally biased region" description="Polar residues" evidence="1">
    <location>
        <begin position="313"/>
        <end position="334"/>
    </location>
</feature>
<evidence type="ECO:0000256" key="1">
    <source>
        <dbReference type="SAM" id="MobiDB-lite"/>
    </source>
</evidence>
<comment type="caution">
    <text evidence="3">The sequence shown here is derived from an EMBL/GenBank/DDBJ whole genome shotgun (WGS) entry which is preliminary data.</text>
</comment>
<dbReference type="EMBL" id="SRMA01025887">
    <property type="protein sequence ID" value="TRY89942.1"/>
    <property type="molecule type" value="Genomic_DNA"/>
</dbReference>
<dbReference type="STRING" id="623744.A0A553QJ39"/>
<dbReference type="SMART" id="SM00225">
    <property type="entry name" value="BTB"/>
    <property type="match status" value="1"/>
</dbReference>
<dbReference type="PANTHER" id="PTHR47639">
    <property type="entry name" value="BTB/POZ DOMAIN-CONTAINING PROTEIN 18"/>
    <property type="match status" value="1"/>
</dbReference>
<proteinExistence type="predicted"/>
<sequence>MWKYQHPEFALFLLGELQKQQQQGSIFCDVLLQSEGVCVPAHSCVLAALSPVFYRTLSSPALQAGQNRLLNLEPVRPHALLKLVAFLYSGEMELESHTEHEGVMAAAFRLGLKSVFEKRGLVERGFLDAGKQPRDTGIKKNNMTGQESETGSEAKKAASVQTCGLISELTQKSIESVPNLHNKTKRRWKMTKKKGQFKRLTRQQTKSKLRDLAGTDSNQPGLMERSHKVSGKDFQKLLKKDNIHHSDNTDPEALTMDQFKVRIKLRRRRGAYWESNLHVSLQGEAEMNSEDVQKREAQIRKSDCGSLPVLSLGTLTPPTDQTVSPSNSYTNVSSDKGLDSTHHVSVPTTLDVPALSSSPLPVEESDEQIAMLLDDMFMMGLNILPLMPLDRNLDEAEHFIPPQEHKGGQREPQVSLQGAFHLVQTGEPEMRDFEAHETKTQDGSCGQSEKGFTCSKSPVLHQRQTKDLQNTSFSQSIHIDQGSCADGKDAMFSSLNDGEHAAISSNHTGMKDSVGSSTEGVFTTGTSSSRTGLVSQNGIDHKQIIKMFRPSKPEENVKKDTTIPGDGIGLFPTRTDIVHTKEAPARKGGLSITKDGEQVKPLKTNPKATVVFEVANPEGEPDSVNVIDGKLLANCMDKSDEGEYLETAAIEEGMEGKESSHGAEKNLLTSNDVCWKTTSEDEDINVEDDHCIVEMNKAPLEESGTAVGHKASSTFEENPSNEALKPRDTWEYSRDYFPIQAEASRFLSPRVASEDASTFQSLAESLEASQSEEDTEIDVVEVSPCSQFKLGVTEQILTMTERPTREEVEKESTEDEEVDVTGGETD</sequence>
<dbReference type="InterPro" id="IPR011333">
    <property type="entry name" value="SKP1/BTB/POZ_sf"/>
</dbReference>
<feature type="region of interest" description="Disordered" evidence="1">
    <location>
        <begin position="132"/>
        <end position="156"/>
    </location>
</feature>
<feature type="region of interest" description="Disordered" evidence="1">
    <location>
        <begin position="799"/>
        <end position="826"/>
    </location>
</feature>
<feature type="region of interest" description="Disordered" evidence="1">
    <location>
        <begin position="504"/>
        <end position="534"/>
    </location>
</feature>
<dbReference type="SUPFAM" id="SSF54695">
    <property type="entry name" value="POZ domain"/>
    <property type="match status" value="1"/>
</dbReference>
<dbReference type="Proteomes" id="UP000316079">
    <property type="component" value="Unassembled WGS sequence"/>
</dbReference>
<dbReference type="Gene3D" id="3.30.710.10">
    <property type="entry name" value="Potassium Channel Kv1.1, Chain A"/>
    <property type="match status" value="1"/>
</dbReference>
<name>A0A553QJ39_9TELE</name>
<dbReference type="InterPro" id="IPR042915">
    <property type="entry name" value="BTBD18"/>
</dbReference>